<reference evidence="1" key="2">
    <citation type="submission" date="2020-05" db="UniProtKB">
        <authorList>
            <consortium name="EnsemblMetazoa"/>
        </authorList>
    </citation>
    <scope>IDENTIFICATION</scope>
    <source>
        <strain evidence="1">IAEA</strain>
    </source>
</reference>
<keyword evidence="2" id="KW-1185">Reference proteome</keyword>
<protein>
    <submittedName>
        <fullName evidence="1">Uncharacterized protein</fullName>
    </submittedName>
</protein>
<dbReference type="VEuPathDB" id="VectorBase:GPPI028076"/>
<dbReference type="Proteomes" id="UP000092460">
    <property type="component" value="Unassembled WGS sequence"/>
</dbReference>
<organism evidence="1 2">
    <name type="scientific">Glossina palpalis gambiensis</name>
    <dbReference type="NCBI Taxonomy" id="67801"/>
    <lineage>
        <taxon>Eukaryota</taxon>
        <taxon>Metazoa</taxon>
        <taxon>Ecdysozoa</taxon>
        <taxon>Arthropoda</taxon>
        <taxon>Hexapoda</taxon>
        <taxon>Insecta</taxon>
        <taxon>Pterygota</taxon>
        <taxon>Neoptera</taxon>
        <taxon>Endopterygota</taxon>
        <taxon>Diptera</taxon>
        <taxon>Brachycera</taxon>
        <taxon>Muscomorpha</taxon>
        <taxon>Hippoboscoidea</taxon>
        <taxon>Glossinidae</taxon>
        <taxon>Glossina</taxon>
    </lineage>
</organism>
<reference evidence="2" key="1">
    <citation type="submission" date="2015-01" db="EMBL/GenBank/DDBJ databases">
        <authorList>
            <person name="Aksoy S."/>
            <person name="Warren W."/>
            <person name="Wilson R.K."/>
        </authorList>
    </citation>
    <scope>NUCLEOTIDE SEQUENCE [LARGE SCALE GENOMIC DNA]</scope>
    <source>
        <strain evidence="2">IAEA</strain>
    </source>
</reference>
<name>A0A1B0BF64_9MUSC</name>
<dbReference type="EnsemblMetazoa" id="GPPI028076-RA">
    <property type="protein sequence ID" value="GPPI028076-PA"/>
    <property type="gene ID" value="GPPI028076"/>
</dbReference>
<accession>A0A1B0BF64</accession>
<evidence type="ECO:0000313" key="2">
    <source>
        <dbReference type="Proteomes" id="UP000092460"/>
    </source>
</evidence>
<proteinExistence type="predicted"/>
<sequence length="71" mass="8126">MEIPTFSKKAVLSYPKLCNVTTSDITSKVKINIPLAKTDDIEERHLYHGYHSIIISIYGANNNERQIMTME</sequence>
<dbReference type="AlphaFoldDB" id="A0A1B0BF64"/>
<evidence type="ECO:0000313" key="1">
    <source>
        <dbReference type="EnsemblMetazoa" id="GPPI028076-PA"/>
    </source>
</evidence>
<dbReference type="EMBL" id="JXJN01013292">
    <property type="status" value="NOT_ANNOTATED_CDS"/>
    <property type="molecule type" value="Genomic_DNA"/>
</dbReference>